<keyword evidence="3" id="KW-0813">Transport</keyword>
<dbReference type="CDD" id="cd08512">
    <property type="entry name" value="PBP2_NikA_DppA_OppA_like_7"/>
    <property type="match status" value="1"/>
</dbReference>
<evidence type="ECO:0000313" key="7">
    <source>
        <dbReference type="EMBL" id="MFC4535458.1"/>
    </source>
</evidence>
<sequence length="538" mass="56664">MATRSRRRTAWQARAALLPVLLTGALSLAACSGGSTSTTSPQGGGSTSKTLVMDASFTLKTADPGRNYEPTGLIVGKALYDTLLTFEGSDVTKPVPSLAESFEQSPDGKTLTLKLRQGATFSDGSPITADDVVFSLNRVRDLKGNPSFLLDGVEVAKTDATTVTMTSKTPRPELPFILPNPALGILNSKVVKEHGGTADSSDKAEQYLNGASAGSGPYELESFNTSSQVVLKANAKYWGPDKPTYTKVVIRNVESATQKLNVQRGDSQIALDLSGDQIKGVSGNFQTLKTASANVVFLLANQDPGVSKATVNPKIVEAVRKGVDYQGLLELAGEGSVQAPGVIPTMLLGALPADQAVKRDVEGAKAAVAASGVSNPSVKLEYPSDLTLQGLSFQPFAERIQANLKEVGITVELAPAPVATALDNYRNGKEELGLWYWGPDYPDPTDYLAFLPGKTVGLRAGWKAGADKDLESLGDKAASTIGDDTRKQLYTDIQNKLNASGPFIPLIQPSQNIVTAASVTGLQFHPVWTVDVAALGAK</sequence>
<gene>
    <name evidence="7" type="ORF">ACFO60_32240</name>
</gene>
<dbReference type="Pfam" id="PF00496">
    <property type="entry name" value="SBP_bac_5"/>
    <property type="match status" value="1"/>
</dbReference>
<dbReference type="RefSeq" id="WP_380848055.1">
    <property type="nucleotide sequence ID" value="NZ_JBHSFP010000031.1"/>
</dbReference>
<dbReference type="PANTHER" id="PTHR30290:SF10">
    <property type="entry name" value="PERIPLASMIC OLIGOPEPTIDE-BINDING PROTEIN-RELATED"/>
    <property type="match status" value="1"/>
</dbReference>
<dbReference type="EMBL" id="JBHSFP010000031">
    <property type="protein sequence ID" value="MFC4535458.1"/>
    <property type="molecule type" value="Genomic_DNA"/>
</dbReference>
<dbReference type="SUPFAM" id="SSF53850">
    <property type="entry name" value="Periplasmic binding protein-like II"/>
    <property type="match status" value="1"/>
</dbReference>
<evidence type="ECO:0000313" key="8">
    <source>
        <dbReference type="Proteomes" id="UP001596004"/>
    </source>
</evidence>
<comment type="subcellular location">
    <subcellularLocation>
        <location evidence="1">Cell envelope</location>
    </subcellularLocation>
</comment>
<proteinExistence type="inferred from homology"/>
<evidence type="ECO:0000256" key="4">
    <source>
        <dbReference type="ARBA" id="ARBA00022729"/>
    </source>
</evidence>
<dbReference type="Gene3D" id="3.10.105.10">
    <property type="entry name" value="Dipeptide-binding Protein, Domain 3"/>
    <property type="match status" value="1"/>
</dbReference>
<dbReference type="Proteomes" id="UP001596004">
    <property type="component" value="Unassembled WGS sequence"/>
</dbReference>
<dbReference type="PIRSF" id="PIRSF002741">
    <property type="entry name" value="MppA"/>
    <property type="match status" value="1"/>
</dbReference>
<dbReference type="PROSITE" id="PS51257">
    <property type="entry name" value="PROKAR_LIPOPROTEIN"/>
    <property type="match status" value="1"/>
</dbReference>
<dbReference type="InterPro" id="IPR030678">
    <property type="entry name" value="Peptide/Ni-bd"/>
</dbReference>
<comment type="caution">
    <text evidence="7">The sequence shown here is derived from an EMBL/GenBank/DDBJ whole genome shotgun (WGS) entry which is preliminary data.</text>
</comment>
<feature type="signal peptide" evidence="5">
    <location>
        <begin position="1"/>
        <end position="29"/>
    </location>
</feature>
<evidence type="ECO:0000259" key="6">
    <source>
        <dbReference type="Pfam" id="PF00496"/>
    </source>
</evidence>
<reference evidence="8" key="1">
    <citation type="journal article" date="2019" name="Int. J. Syst. Evol. Microbiol.">
        <title>The Global Catalogue of Microorganisms (GCM) 10K type strain sequencing project: providing services to taxonomists for standard genome sequencing and annotation.</title>
        <authorList>
            <consortium name="The Broad Institute Genomics Platform"/>
            <consortium name="The Broad Institute Genome Sequencing Center for Infectious Disease"/>
            <person name="Wu L."/>
            <person name="Ma J."/>
        </authorList>
    </citation>
    <scope>NUCLEOTIDE SEQUENCE [LARGE SCALE GENOMIC DNA]</scope>
    <source>
        <strain evidence="8">CGMCC 4.7132</strain>
    </source>
</reference>
<dbReference type="InterPro" id="IPR000914">
    <property type="entry name" value="SBP_5_dom"/>
</dbReference>
<dbReference type="PANTHER" id="PTHR30290">
    <property type="entry name" value="PERIPLASMIC BINDING COMPONENT OF ABC TRANSPORTER"/>
    <property type="match status" value="1"/>
</dbReference>
<organism evidence="7 8">
    <name type="scientific">Sphaerisporangium dianthi</name>
    <dbReference type="NCBI Taxonomy" id="1436120"/>
    <lineage>
        <taxon>Bacteria</taxon>
        <taxon>Bacillati</taxon>
        <taxon>Actinomycetota</taxon>
        <taxon>Actinomycetes</taxon>
        <taxon>Streptosporangiales</taxon>
        <taxon>Streptosporangiaceae</taxon>
        <taxon>Sphaerisporangium</taxon>
    </lineage>
</organism>
<protein>
    <submittedName>
        <fullName evidence="7">ABC transporter substrate-binding protein</fullName>
    </submittedName>
</protein>
<keyword evidence="8" id="KW-1185">Reference proteome</keyword>
<evidence type="ECO:0000256" key="1">
    <source>
        <dbReference type="ARBA" id="ARBA00004196"/>
    </source>
</evidence>
<dbReference type="Gene3D" id="3.90.76.10">
    <property type="entry name" value="Dipeptide-binding Protein, Domain 1"/>
    <property type="match status" value="1"/>
</dbReference>
<feature type="domain" description="Solute-binding protein family 5" evidence="6">
    <location>
        <begin position="93"/>
        <end position="452"/>
    </location>
</feature>
<dbReference type="InterPro" id="IPR039424">
    <property type="entry name" value="SBP_5"/>
</dbReference>
<comment type="similarity">
    <text evidence="2">Belongs to the bacterial solute-binding protein 5 family.</text>
</comment>
<keyword evidence="4 5" id="KW-0732">Signal</keyword>
<accession>A0ABV9CR41</accession>
<evidence type="ECO:0000256" key="5">
    <source>
        <dbReference type="SAM" id="SignalP"/>
    </source>
</evidence>
<feature type="chain" id="PRO_5046556519" evidence="5">
    <location>
        <begin position="30"/>
        <end position="538"/>
    </location>
</feature>
<evidence type="ECO:0000256" key="2">
    <source>
        <dbReference type="ARBA" id="ARBA00005695"/>
    </source>
</evidence>
<name>A0ABV9CR41_9ACTN</name>
<dbReference type="Gene3D" id="3.40.190.10">
    <property type="entry name" value="Periplasmic binding protein-like II"/>
    <property type="match status" value="1"/>
</dbReference>
<evidence type="ECO:0000256" key="3">
    <source>
        <dbReference type="ARBA" id="ARBA00022448"/>
    </source>
</evidence>